<dbReference type="GO" id="GO:0005840">
    <property type="term" value="C:ribosome"/>
    <property type="evidence" value="ECO:0007669"/>
    <property type="project" value="UniProtKB-KW"/>
</dbReference>
<dbReference type="InterPro" id="IPR001911">
    <property type="entry name" value="Ribosomal_bS21"/>
</dbReference>
<evidence type="ECO:0000256" key="1">
    <source>
        <dbReference type="ARBA" id="ARBA00006640"/>
    </source>
</evidence>
<dbReference type="STRING" id="1618566.UR35_C0002G0176"/>
<dbReference type="EMBL" id="LBOW01000002">
    <property type="protein sequence ID" value="KKP45343.1"/>
    <property type="molecule type" value="Genomic_DNA"/>
</dbReference>
<reference evidence="6 7" key="1">
    <citation type="journal article" date="2015" name="Nature">
        <title>rRNA introns, odd ribosomes, and small enigmatic genomes across a large radiation of phyla.</title>
        <authorList>
            <person name="Brown C.T."/>
            <person name="Hug L.A."/>
            <person name="Thomas B.C."/>
            <person name="Sharon I."/>
            <person name="Castelle C.J."/>
            <person name="Singh A."/>
            <person name="Wilkins M.J."/>
            <person name="Williams K.H."/>
            <person name="Banfield J.F."/>
        </authorList>
    </citation>
    <scope>NUCLEOTIDE SEQUENCE [LARGE SCALE GENOMIC DNA]</scope>
</reference>
<evidence type="ECO:0000256" key="4">
    <source>
        <dbReference type="ARBA" id="ARBA00035135"/>
    </source>
</evidence>
<evidence type="ECO:0000256" key="3">
    <source>
        <dbReference type="ARBA" id="ARBA00023274"/>
    </source>
</evidence>
<dbReference type="Gene3D" id="1.20.5.1150">
    <property type="entry name" value="Ribosomal protein S8"/>
    <property type="match status" value="1"/>
</dbReference>
<evidence type="ECO:0000256" key="5">
    <source>
        <dbReference type="HAMAP-Rule" id="MF_00358"/>
    </source>
</evidence>
<dbReference type="NCBIfam" id="TIGR00030">
    <property type="entry name" value="S21p"/>
    <property type="match status" value="1"/>
</dbReference>
<proteinExistence type="inferred from homology"/>
<dbReference type="GO" id="GO:0003735">
    <property type="term" value="F:structural constituent of ribosome"/>
    <property type="evidence" value="ECO:0007669"/>
    <property type="project" value="InterPro"/>
</dbReference>
<organism evidence="6 7">
    <name type="scientific">Candidatus Woesebacteria bacterium GW2011_GWB1_33_22</name>
    <dbReference type="NCBI Taxonomy" id="1618566"/>
    <lineage>
        <taxon>Bacteria</taxon>
        <taxon>Candidatus Woeseibacteriota</taxon>
    </lineage>
</organism>
<evidence type="ECO:0000313" key="7">
    <source>
        <dbReference type="Proteomes" id="UP000034778"/>
    </source>
</evidence>
<dbReference type="InterPro" id="IPR038380">
    <property type="entry name" value="Ribosomal_bS21_sf"/>
</dbReference>
<accession>A0A0F9ZM68</accession>
<sequence>MQLIMLIVTKKKGESDDSLLARFRKKTIVSGLMLELRDRERFKKPSEKRKEKKYKIEFQRMLEKKRNY</sequence>
<comment type="similarity">
    <text evidence="1 5">Belongs to the bacterial ribosomal protein bS21 family.</text>
</comment>
<evidence type="ECO:0000256" key="2">
    <source>
        <dbReference type="ARBA" id="ARBA00022980"/>
    </source>
</evidence>
<dbReference type="GO" id="GO:1990904">
    <property type="term" value="C:ribonucleoprotein complex"/>
    <property type="evidence" value="ECO:0007669"/>
    <property type="project" value="UniProtKB-KW"/>
</dbReference>
<name>A0A0F9ZM68_9BACT</name>
<protein>
    <recommendedName>
        <fullName evidence="4 5">Small ribosomal subunit protein bS21</fullName>
    </recommendedName>
</protein>
<evidence type="ECO:0000313" key="6">
    <source>
        <dbReference type="EMBL" id="KKP45343.1"/>
    </source>
</evidence>
<dbReference type="Pfam" id="PF01165">
    <property type="entry name" value="Ribosomal_S21"/>
    <property type="match status" value="1"/>
</dbReference>
<comment type="caution">
    <text evidence="6">The sequence shown here is derived from an EMBL/GenBank/DDBJ whole genome shotgun (WGS) entry which is preliminary data.</text>
</comment>
<dbReference type="GO" id="GO:0006412">
    <property type="term" value="P:translation"/>
    <property type="evidence" value="ECO:0007669"/>
    <property type="project" value="UniProtKB-UniRule"/>
</dbReference>
<gene>
    <name evidence="5" type="primary">rpsU</name>
    <name evidence="6" type="ORF">UR35_C0002G0176</name>
</gene>
<dbReference type="HAMAP" id="MF_00358">
    <property type="entry name" value="Ribosomal_bS21"/>
    <property type="match status" value="1"/>
</dbReference>
<dbReference type="Proteomes" id="UP000034778">
    <property type="component" value="Unassembled WGS sequence"/>
</dbReference>
<keyword evidence="3 5" id="KW-0687">Ribonucleoprotein</keyword>
<keyword evidence="2 5" id="KW-0689">Ribosomal protein</keyword>
<dbReference type="AlphaFoldDB" id="A0A0F9ZM68"/>